<dbReference type="AlphaFoldDB" id="A6TP32"/>
<dbReference type="EMBL" id="CP000724">
    <property type="protein sequence ID" value="ABR47950.1"/>
    <property type="molecule type" value="Genomic_DNA"/>
</dbReference>
<dbReference type="OrthoDB" id="9808061at2"/>
<dbReference type="NCBIfam" id="NF047593">
    <property type="entry name" value="IS66_ISAeme5_TnpA"/>
    <property type="match status" value="1"/>
</dbReference>
<organism evidence="1 2">
    <name type="scientific">Alkaliphilus metalliredigens (strain QYMF)</name>
    <dbReference type="NCBI Taxonomy" id="293826"/>
    <lineage>
        <taxon>Bacteria</taxon>
        <taxon>Bacillati</taxon>
        <taxon>Bacillota</taxon>
        <taxon>Clostridia</taxon>
        <taxon>Peptostreptococcales</taxon>
        <taxon>Natronincolaceae</taxon>
        <taxon>Alkaliphilus</taxon>
    </lineage>
</organism>
<dbReference type="Proteomes" id="UP000001572">
    <property type="component" value="Chromosome"/>
</dbReference>
<evidence type="ECO:0000313" key="2">
    <source>
        <dbReference type="Proteomes" id="UP000001572"/>
    </source>
</evidence>
<reference evidence="2" key="1">
    <citation type="journal article" date="2016" name="Genome Announc.">
        <title>Complete genome sequence of Alkaliphilus metalliredigens strain QYMF, an alkaliphilic and metal-reducing bacterium isolated from borax-contaminated leachate ponds.</title>
        <authorList>
            <person name="Hwang C."/>
            <person name="Copeland A."/>
            <person name="Lucas S."/>
            <person name="Lapidus A."/>
            <person name="Barry K."/>
            <person name="Detter J.C."/>
            <person name="Glavina Del Rio T."/>
            <person name="Hammon N."/>
            <person name="Israni S."/>
            <person name="Dalin E."/>
            <person name="Tice H."/>
            <person name="Pitluck S."/>
            <person name="Chertkov O."/>
            <person name="Brettin T."/>
            <person name="Bruce D."/>
            <person name="Han C."/>
            <person name="Schmutz J."/>
            <person name="Larimer F."/>
            <person name="Land M.L."/>
            <person name="Hauser L."/>
            <person name="Kyrpides N."/>
            <person name="Mikhailova N."/>
            <person name="Ye Q."/>
            <person name="Zhou J."/>
            <person name="Richardson P."/>
            <person name="Fields M.W."/>
        </authorList>
    </citation>
    <scope>NUCLEOTIDE SEQUENCE [LARGE SCALE GENOMIC DNA]</scope>
    <source>
        <strain evidence="2">QYMF</strain>
    </source>
</reference>
<gene>
    <name evidence="1" type="ordered locus">Amet_1778</name>
</gene>
<keyword evidence="2" id="KW-1185">Reference proteome</keyword>
<dbReference type="STRING" id="293826.Amet_1778"/>
<proteinExistence type="predicted"/>
<name>A6TP32_ALKMQ</name>
<dbReference type="RefSeq" id="WP_012062985.1">
    <property type="nucleotide sequence ID" value="NC_009633.1"/>
</dbReference>
<protein>
    <recommendedName>
        <fullName evidence="3">IS66 family insertion sequence element accessory protein TnpB</fullName>
    </recommendedName>
</protein>
<sequence length="112" mass="12790">MRKQANLECWEEILSEQISSGLTQIKWCEQNSINIHKFRYWKRRLSLNPSAEADPNEGKWALIAPKAKSIPNNSHGESCIQIQIGQATVTVTEQVNFDTLSDVISLLMKYVQ</sequence>
<dbReference type="KEGG" id="amt:Amet_1778"/>
<evidence type="ECO:0000313" key="1">
    <source>
        <dbReference type="EMBL" id="ABR47950.1"/>
    </source>
</evidence>
<evidence type="ECO:0008006" key="3">
    <source>
        <dbReference type="Google" id="ProtNLM"/>
    </source>
</evidence>
<dbReference type="HOGENOM" id="CLU_151804_3_1_9"/>
<accession>A6TP32</accession>